<dbReference type="AlphaFoldDB" id="A0AAV1ZMA4"/>
<comment type="caution">
    <text evidence="1">The sequence shown here is derived from an EMBL/GenBank/DDBJ whole genome shotgun (WGS) entry which is preliminary data.</text>
</comment>
<name>A0AAV1ZMA4_9ARAC</name>
<sequence length="80" mass="9288">GKQASRSHLHCSEEFVAKVNNVLQIFQLFWLKSKGCYPYHSSLFHVSQFRHDPSKLLVKTGSIISTVEKQIFEFNESFVQ</sequence>
<protein>
    <submittedName>
        <fullName evidence="1">Uncharacterized protein</fullName>
    </submittedName>
</protein>
<dbReference type="EMBL" id="CAXIEN010000061">
    <property type="protein sequence ID" value="CAL1272506.1"/>
    <property type="molecule type" value="Genomic_DNA"/>
</dbReference>
<accession>A0AAV1ZMA4</accession>
<evidence type="ECO:0000313" key="2">
    <source>
        <dbReference type="Proteomes" id="UP001497382"/>
    </source>
</evidence>
<feature type="non-terminal residue" evidence="1">
    <location>
        <position position="1"/>
    </location>
</feature>
<proteinExistence type="predicted"/>
<keyword evidence="2" id="KW-1185">Reference proteome</keyword>
<dbReference type="Proteomes" id="UP001497382">
    <property type="component" value="Unassembled WGS sequence"/>
</dbReference>
<gene>
    <name evidence="1" type="ORF">LARSCL_LOCUS6425</name>
</gene>
<organism evidence="1 2">
    <name type="scientific">Larinioides sclopetarius</name>
    <dbReference type="NCBI Taxonomy" id="280406"/>
    <lineage>
        <taxon>Eukaryota</taxon>
        <taxon>Metazoa</taxon>
        <taxon>Ecdysozoa</taxon>
        <taxon>Arthropoda</taxon>
        <taxon>Chelicerata</taxon>
        <taxon>Arachnida</taxon>
        <taxon>Araneae</taxon>
        <taxon>Araneomorphae</taxon>
        <taxon>Entelegynae</taxon>
        <taxon>Araneoidea</taxon>
        <taxon>Araneidae</taxon>
        <taxon>Larinioides</taxon>
    </lineage>
</organism>
<reference evidence="1 2" key="1">
    <citation type="submission" date="2024-04" db="EMBL/GenBank/DDBJ databases">
        <authorList>
            <person name="Rising A."/>
            <person name="Reimegard J."/>
            <person name="Sonavane S."/>
            <person name="Akerstrom W."/>
            <person name="Nylinder S."/>
            <person name="Hedman E."/>
            <person name="Kallberg Y."/>
        </authorList>
    </citation>
    <scope>NUCLEOTIDE SEQUENCE [LARGE SCALE GENOMIC DNA]</scope>
</reference>
<evidence type="ECO:0000313" key="1">
    <source>
        <dbReference type="EMBL" id="CAL1272506.1"/>
    </source>
</evidence>